<accession>A0A1V6PP33</accession>
<comment type="caution">
    <text evidence="2">The sequence shown here is derived from an EMBL/GenBank/DDBJ whole genome shotgun (WGS) entry which is preliminary data.</text>
</comment>
<feature type="region of interest" description="Disordered" evidence="1">
    <location>
        <begin position="639"/>
        <end position="662"/>
    </location>
</feature>
<feature type="region of interest" description="Disordered" evidence="1">
    <location>
        <begin position="264"/>
        <end position="380"/>
    </location>
</feature>
<feature type="compositionally biased region" description="Low complexity" evidence="1">
    <location>
        <begin position="356"/>
        <end position="366"/>
    </location>
</feature>
<evidence type="ECO:0000313" key="3">
    <source>
        <dbReference type="Proteomes" id="UP000191522"/>
    </source>
</evidence>
<proteinExistence type="predicted"/>
<feature type="compositionally biased region" description="Polar residues" evidence="1">
    <location>
        <begin position="300"/>
        <end position="315"/>
    </location>
</feature>
<feature type="region of interest" description="Disordered" evidence="1">
    <location>
        <begin position="759"/>
        <end position="782"/>
    </location>
</feature>
<feature type="compositionally biased region" description="Basic and acidic residues" evidence="1">
    <location>
        <begin position="762"/>
        <end position="782"/>
    </location>
</feature>
<feature type="region of interest" description="Disordered" evidence="1">
    <location>
        <begin position="442"/>
        <end position="461"/>
    </location>
</feature>
<feature type="region of interest" description="Disordered" evidence="1">
    <location>
        <begin position="1"/>
        <end position="43"/>
    </location>
</feature>
<feature type="compositionally biased region" description="Polar residues" evidence="1">
    <location>
        <begin position="325"/>
        <end position="336"/>
    </location>
</feature>
<feature type="compositionally biased region" description="Polar residues" evidence="1">
    <location>
        <begin position="1"/>
        <end position="10"/>
    </location>
</feature>
<feature type="region of interest" description="Disordered" evidence="1">
    <location>
        <begin position="480"/>
        <end position="527"/>
    </location>
</feature>
<feature type="region of interest" description="Disordered" evidence="1">
    <location>
        <begin position="558"/>
        <end position="582"/>
    </location>
</feature>
<feature type="compositionally biased region" description="Polar residues" evidence="1">
    <location>
        <begin position="514"/>
        <end position="523"/>
    </location>
</feature>
<evidence type="ECO:0000256" key="1">
    <source>
        <dbReference type="SAM" id="MobiDB-lite"/>
    </source>
</evidence>
<dbReference type="Proteomes" id="UP000191522">
    <property type="component" value="Unassembled WGS sequence"/>
</dbReference>
<dbReference type="AlphaFoldDB" id="A0A1V6PP33"/>
<keyword evidence="3" id="KW-1185">Reference proteome</keyword>
<feature type="compositionally biased region" description="Polar residues" evidence="1">
    <location>
        <begin position="264"/>
        <end position="276"/>
    </location>
</feature>
<gene>
    <name evidence="2" type="ORF">PENDEC_c001G02920</name>
</gene>
<sequence length="902" mass="98827">MEGIPTTTPVSGELHAHEQCDEELQMRSEPCSPVPSVSSTKSGFFRPKSFKRMAKRIDPTKMIRKVLGGGSKIHKKRAKRDYSPGHSPGQTASFWSGVSYVPGDQPSPRFSTDLWSIRGKNFPPRPVHESPSFYEAPPVYENVARGLVADNEFAIPHEQQLRSVAHSQPDNPEGHEPSSGGNEAQTRLTEEQTPSNWSGLHYLPRDLSREPLSPTDDAWPYSAFFEHPSRGFVPGDPYDIRREQGGQALVPLTPSDLIYSQISSTSTSADTSNPTTRPVEASTDRPRARDTLTPAELQSRRQATVFLSGTSTPSTCADPKADNHPGSSSNEEQQASEPAYGDDPHSPFRSKRFGITPSQTEGTTSEQTERKKVASSRSLSNIAQAFRTRYENRSKDQVEPVPALKDDIKDAFSSANPPRSVSTRRKLTKSASGSSLLGKFAGKHSWRKSGKRPIISAPIPLTPKQDFQASSYTTLPGSLASARRNGQGSRIPRPVSLAGATGTTGTPKVDVHDSIQSGNSPGTEFTIETHRTPREDNETAFYAADVVASMDKTGGARASKHAAQSSTAAVADDSSPYDQSSWDKCTDMSNAASRYGPALRISSIAEEVTMGPEATSERLPHYIEAYYSGKVFHPATMRDLESSDEEERVPSSGDISSLVLPEPMLPPEPAPFKIPRKPVPLPARKASLNAISGITASQVSSVPLRFDPSKFEHALRHHQSEANIIKTGGTKTSKGGFAISEGKQAKVVGGLRRVFSSLTDRLGPKPEAEMSEEAKEKKEKLQEKITMPTGISEETAPRHPRTSPVENNRKVEQLYESCIREVRGCVEALAQRLVEDENLERRRGWYRELAPLAHQLAVLETRLTGVEEHKCQEHLMRAENAVRRAAMLATASRIYNEMLVEE</sequence>
<feature type="compositionally biased region" description="Basic residues" evidence="1">
    <location>
        <begin position="442"/>
        <end position="451"/>
    </location>
</feature>
<feature type="compositionally biased region" description="Polar residues" evidence="1">
    <location>
        <begin position="179"/>
        <end position="198"/>
    </location>
</feature>
<reference evidence="3" key="1">
    <citation type="journal article" date="2017" name="Nat. Microbiol.">
        <title>Global analysis of biosynthetic gene clusters reveals vast potential of secondary metabolite production in Penicillium species.</title>
        <authorList>
            <person name="Nielsen J.C."/>
            <person name="Grijseels S."/>
            <person name="Prigent S."/>
            <person name="Ji B."/>
            <person name="Dainat J."/>
            <person name="Nielsen K.F."/>
            <person name="Frisvad J.C."/>
            <person name="Workman M."/>
            <person name="Nielsen J."/>
        </authorList>
    </citation>
    <scope>NUCLEOTIDE SEQUENCE [LARGE SCALE GENOMIC DNA]</scope>
    <source>
        <strain evidence="3">IBT 11843</strain>
    </source>
</reference>
<dbReference type="OrthoDB" id="4354299at2759"/>
<feature type="region of interest" description="Disordered" evidence="1">
    <location>
        <begin position="163"/>
        <end position="201"/>
    </location>
</feature>
<protein>
    <submittedName>
        <fullName evidence="2">Uncharacterized protein</fullName>
    </submittedName>
</protein>
<feature type="region of interest" description="Disordered" evidence="1">
    <location>
        <begin position="409"/>
        <end position="437"/>
    </location>
</feature>
<evidence type="ECO:0000313" key="2">
    <source>
        <dbReference type="EMBL" id="OQD78487.1"/>
    </source>
</evidence>
<dbReference type="EMBL" id="MDYL01000001">
    <property type="protein sequence ID" value="OQD78487.1"/>
    <property type="molecule type" value="Genomic_DNA"/>
</dbReference>
<organism evidence="2 3">
    <name type="scientific">Penicillium decumbens</name>
    <dbReference type="NCBI Taxonomy" id="69771"/>
    <lineage>
        <taxon>Eukaryota</taxon>
        <taxon>Fungi</taxon>
        <taxon>Dikarya</taxon>
        <taxon>Ascomycota</taxon>
        <taxon>Pezizomycotina</taxon>
        <taxon>Eurotiomycetes</taxon>
        <taxon>Eurotiomycetidae</taxon>
        <taxon>Eurotiales</taxon>
        <taxon>Aspergillaceae</taxon>
        <taxon>Penicillium</taxon>
    </lineage>
</organism>
<feature type="region of interest" description="Disordered" evidence="1">
    <location>
        <begin position="70"/>
        <end position="91"/>
    </location>
</feature>
<name>A0A1V6PP33_PENDC</name>